<keyword evidence="4" id="KW-1185">Reference proteome</keyword>
<gene>
    <name evidence="3" type="ORF">GCM10009681_34200</name>
</gene>
<evidence type="ECO:0000256" key="2">
    <source>
        <dbReference type="SAM" id="Phobius"/>
    </source>
</evidence>
<keyword evidence="2" id="KW-0472">Membrane</keyword>
<proteinExistence type="predicted"/>
<dbReference type="Proteomes" id="UP001500655">
    <property type="component" value="Unassembled WGS sequence"/>
</dbReference>
<protein>
    <submittedName>
        <fullName evidence="3">Uncharacterized protein</fullName>
    </submittedName>
</protein>
<comment type="caution">
    <text evidence="3">The sequence shown here is derived from an EMBL/GenBank/DDBJ whole genome shotgun (WGS) entry which is preliminary data.</text>
</comment>
<name>A0ABN2KMD8_9ACTN</name>
<evidence type="ECO:0000256" key="1">
    <source>
        <dbReference type="SAM" id="MobiDB-lite"/>
    </source>
</evidence>
<keyword evidence="2" id="KW-0812">Transmembrane</keyword>
<sequence>MVTGAGPQSKVMIPPAATAATTALDVQPAGVPLPITLVGLLVSTGFAAAGTLARPLGLPAANRFTGAVVGAAFVVGAASVAGTGVPAPEVPAPDVGGDPAAGVSASPEHPPSAPANRTQTTTAVRRDASIRQIVVTRGAPRTDRRVKPRRLPLVPDPVREGP</sequence>
<organism evidence="3 4">
    <name type="scientific">Luedemannella helvata</name>
    <dbReference type="NCBI Taxonomy" id="349315"/>
    <lineage>
        <taxon>Bacteria</taxon>
        <taxon>Bacillati</taxon>
        <taxon>Actinomycetota</taxon>
        <taxon>Actinomycetes</taxon>
        <taxon>Micromonosporales</taxon>
        <taxon>Micromonosporaceae</taxon>
        <taxon>Luedemannella</taxon>
    </lineage>
</organism>
<accession>A0ABN2KMD8</accession>
<dbReference type="EMBL" id="BAAALS010000016">
    <property type="protein sequence ID" value="GAA1760165.1"/>
    <property type="molecule type" value="Genomic_DNA"/>
</dbReference>
<evidence type="ECO:0000313" key="4">
    <source>
        <dbReference type="Proteomes" id="UP001500655"/>
    </source>
</evidence>
<reference evidence="3 4" key="1">
    <citation type="journal article" date="2019" name="Int. J. Syst. Evol. Microbiol.">
        <title>The Global Catalogue of Microorganisms (GCM) 10K type strain sequencing project: providing services to taxonomists for standard genome sequencing and annotation.</title>
        <authorList>
            <consortium name="The Broad Institute Genomics Platform"/>
            <consortium name="The Broad Institute Genome Sequencing Center for Infectious Disease"/>
            <person name="Wu L."/>
            <person name="Ma J."/>
        </authorList>
    </citation>
    <scope>NUCLEOTIDE SEQUENCE [LARGE SCALE GENOMIC DNA]</scope>
    <source>
        <strain evidence="3 4">JCM 13249</strain>
    </source>
</reference>
<evidence type="ECO:0000313" key="3">
    <source>
        <dbReference type="EMBL" id="GAA1760165.1"/>
    </source>
</evidence>
<feature type="region of interest" description="Disordered" evidence="1">
    <location>
        <begin position="84"/>
        <end position="162"/>
    </location>
</feature>
<keyword evidence="2" id="KW-1133">Transmembrane helix</keyword>
<feature type="transmembrane region" description="Helical" evidence="2">
    <location>
        <begin position="31"/>
        <end position="52"/>
    </location>
</feature>
<feature type="transmembrane region" description="Helical" evidence="2">
    <location>
        <begin position="64"/>
        <end position="85"/>
    </location>
</feature>